<evidence type="ECO:0000313" key="2">
    <source>
        <dbReference type="Proteomes" id="UP000000262"/>
    </source>
</evidence>
<dbReference type="EMBL" id="CP000816">
    <property type="protein sequence ID" value="ABU82484.1"/>
    <property type="molecule type" value="Genomic_DNA"/>
</dbReference>
<accession>A8AC32</accession>
<organism evidence="1 2">
    <name type="scientific">Ignicoccus hospitalis (strain KIN4/I / DSM 18386 / JCM 14125)</name>
    <dbReference type="NCBI Taxonomy" id="453591"/>
    <lineage>
        <taxon>Archaea</taxon>
        <taxon>Thermoproteota</taxon>
        <taxon>Thermoprotei</taxon>
        <taxon>Desulfurococcales</taxon>
        <taxon>Desulfurococcaceae</taxon>
        <taxon>Ignicoccus</taxon>
    </lineage>
</organism>
<proteinExistence type="predicted"/>
<dbReference type="STRING" id="453591.Igni_1308"/>
<reference evidence="1 2" key="1">
    <citation type="journal article" date="2008" name="Genome Biol.">
        <title>A genomic analysis of the archaeal system Ignicoccus hospitalis-Nanoarchaeum equitans.</title>
        <authorList>
            <person name="Podar M."/>
            <person name="Anderson I."/>
            <person name="Makarova K.S."/>
            <person name="Elkins J.G."/>
            <person name="Ivanova N."/>
            <person name="Wall M.A."/>
            <person name="Lykidis A."/>
            <person name="Mavromatis K."/>
            <person name="Sun H."/>
            <person name="Hudson M.E."/>
            <person name="Chen W."/>
            <person name="Deciu C."/>
            <person name="Hutchison D."/>
            <person name="Eads J.R."/>
            <person name="Anderson A."/>
            <person name="Fernandes F."/>
            <person name="Szeto E."/>
            <person name="Lapidus A."/>
            <person name="Kyrpides N.C."/>
            <person name="Saier M.H.Jr."/>
            <person name="Richardson P.M."/>
            <person name="Rachel R."/>
            <person name="Huber H."/>
            <person name="Eisen J.A."/>
            <person name="Koonin E.V."/>
            <person name="Keller M."/>
            <person name="Stetter K.O."/>
        </authorList>
    </citation>
    <scope>NUCLEOTIDE SEQUENCE [LARGE SCALE GENOMIC DNA]</scope>
    <source>
        <strain evidence="2">KIN4/I / DSM 18386 / JCM 14125</strain>
    </source>
</reference>
<protein>
    <submittedName>
        <fullName evidence="1">Uncharacterized protein</fullName>
    </submittedName>
</protein>
<keyword evidence="2" id="KW-1185">Reference proteome</keyword>
<evidence type="ECO:0000313" key="1">
    <source>
        <dbReference type="EMBL" id="ABU82484.1"/>
    </source>
</evidence>
<gene>
    <name evidence="1" type="ordered locus">Igni_1308</name>
</gene>
<dbReference type="Proteomes" id="UP000000262">
    <property type="component" value="Chromosome"/>
</dbReference>
<name>A8AC32_IGNH4</name>
<dbReference type="HOGENOM" id="CLU_910920_0_0_2"/>
<dbReference type="KEGG" id="iho:Igni_1308"/>
<sequence>MYRRVLKTQIYPSALNRGWTTLSSATNASDDAANVFTRTSSPPRMENIQMRIGKKHLSKYPLIKTFIKPPTTNHSEAEKIANNLREVDVDSLESVLTNLWPKEESRRKESSFVRMVQLLSIISGLAALVRLISTSTPPNSPLRQEAEGLYREVEALKESILNVIISCEHSKTVAEVIFSIRRLTDALKEFDEEALKRFAMKELGKKSQNVVGIRISSISCDEMGVKIDLPKELGEIVAKTKELMIAMGSKPRGLKTKLLESSILSFSEAKLPDESWSERPEAFVKEFFERVEERSKVYVESLFKN</sequence>
<dbReference type="AlphaFoldDB" id="A8AC32"/>